<dbReference type="GO" id="GO:0043633">
    <property type="term" value="P:polyadenylation-dependent RNA catabolic process"/>
    <property type="evidence" value="ECO:0007669"/>
    <property type="project" value="InterPro"/>
</dbReference>
<evidence type="ECO:0000256" key="2">
    <source>
        <dbReference type="ARBA" id="ARBA00022723"/>
    </source>
</evidence>
<dbReference type="PANTHER" id="PTHR46543:SF1">
    <property type="entry name" value="ZINC FINGER CCHC DOMAIN-CONTAINING PROTEIN 7"/>
    <property type="match status" value="1"/>
</dbReference>
<dbReference type="AlphaFoldDB" id="C5DBT5"/>
<dbReference type="GO" id="GO:0071031">
    <property type="term" value="P:nuclear mRNA surveillance of mRNA 3'-end processing"/>
    <property type="evidence" value="ECO:0007669"/>
    <property type="project" value="TreeGrafter"/>
</dbReference>
<dbReference type="Proteomes" id="UP000002036">
    <property type="component" value="Chromosome A"/>
</dbReference>
<dbReference type="PROSITE" id="PS50158">
    <property type="entry name" value="ZF_CCHC"/>
    <property type="match status" value="3"/>
</dbReference>
<dbReference type="GO" id="GO:0071037">
    <property type="term" value="P:nuclear polyadenylation-dependent snRNA catabolic process"/>
    <property type="evidence" value="ECO:0007669"/>
    <property type="project" value="TreeGrafter"/>
</dbReference>
<dbReference type="RefSeq" id="XP_002551684.1">
    <property type="nucleotide sequence ID" value="XM_002551638.1"/>
</dbReference>
<organism evidence="10 11">
    <name type="scientific">Lachancea thermotolerans (strain ATCC 56472 / CBS 6340 / NRRL Y-8284)</name>
    <name type="common">Yeast</name>
    <name type="synonym">Kluyveromyces thermotolerans</name>
    <dbReference type="NCBI Taxonomy" id="559295"/>
    <lineage>
        <taxon>Eukaryota</taxon>
        <taxon>Fungi</taxon>
        <taxon>Dikarya</taxon>
        <taxon>Ascomycota</taxon>
        <taxon>Saccharomycotina</taxon>
        <taxon>Saccharomycetes</taxon>
        <taxon>Saccharomycetales</taxon>
        <taxon>Saccharomycetaceae</taxon>
        <taxon>Lachancea</taxon>
    </lineage>
</organism>
<evidence type="ECO:0000256" key="6">
    <source>
        <dbReference type="ARBA" id="ARBA00023242"/>
    </source>
</evidence>
<gene>
    <name evidence="10" type="ordered locus">KLTH0A05214g</name>
</gene>
<dbReference type="Pfam" id="PF00098">
    <property type="entry name" value="zf-CCHC"/>
    <property type="match status" value="3"/>
</dbReference>
<dbReference type="SUPFAM" id="SSF57756">
    <property type="entry name" value="Retrovirus zinc finger-like domains"/>
    <property type="match status" value="2"/>
</dbReference>
<dbReference type="KEGG" id="lth:KLTH0A05214g"/>
<reference evidence="10 11" key="1">
    <citation type="journal article" date="2009" name="Genome Res.">
        <title>Comparative genomics of protoploid Saccharomycetaceae.</title>
        <authorList>
            <consortium name="The Genolevures Consortium"/>
            <person name="Souciet J.-L."/>
            <person name="Dujon B."/>
            <person name="Gaillardin C."/>
            <person name="Johnston M."/>
            <person name="Baret P.V."/>
            <person name="Cliften P."/>
            <person name="Sherman D.J."/>
            <person name="Weissenbach J."/>
            <person name="Westhof E."/>
            <person name="Wincker P."/>
            <person name="Jubin C."/>
            <person name="Poulain J."/>
            <person name="Barbe V."/>
            <person name="Segurens B."/>
            <person name="Artiguenave F."/>
            <person name="Anthouard V."/>
            <person name="Vacherie B."/>
            <person name="Val M.-E."/>
            <person name="Fulton R.S."/>
            <person name="Minx P."/>
            <person name="Wilson R."/>
            <person name="Durrens P."/>
            <person name="Jean G."/>
            <person name="Marck C."/>
            <person name="Martin T."/>
            <person name="Nikolski M."/>
            <person name="Rolland T."/>
            <person name="Seret M.-L."/>
            <person name="Casaregola S."/>
            <person name="Despons L."/>
            <person name="Fairhead C."/>
            <person name="Fischer G."/>
            <person name="Lafontaine I."/>
            <person name="Leh V."/>
            <person name="Lemaire M."/>
            <person name="de Montigny J."/>
            <person name="Neuveglise C."/>
            <person name="Thierry A."/>
            <person name="Blanc-Lenfle I."/>
            <person name="Bleykasten C."/>
            <person name="Diffels J."/>
            <person name="Fritsch E."/>
            <person name="Frangeul L."/>
            <person name="Goeffon A."/>
            <person name="Jauniaux N."/>
            <person name="Kachouri-Lafond R."/>
            <person name="Payen C."/>
            <person name="Potier S."/>
            <person name="Pribylova L."/>
            <person name="Ozanne C."/>
            <person name="Richard G.-F."/>
            <person name="Sacerdot C."/>
            <person name="Straub M.-L."/>
            <person name="Talla E."/>
        </authorList>
    </citation>
    <scope>NUCLEOTIDE SEQUENCE [LARGE SCALE GENOMIC DNA]</scope>
    <source>
        <strain evidence="11">ATCC 56472 / CBS 6340 / NRRL Y-8284</strain>
    </source>
</reference>
<feature type="compositionally biased region" description="Low complexity" evidence="8">
    <location>
        <begin position="359"/>
        <end position="376"/>
    </location>
</feature>
<dbReference type="InterPro" id="IPR036875">
    <property type="entry name" value="Znf_CCHC_sf"/>
</dbReference>
<dbReference type="GO" id="GO:0071039">
    <property type="term" value="P:nuclear polyadenylation-dependent CUT catabolic process"/>
    <property type="evidence" value="ECO:0007669"/>
    <property type="project" value="TreeGrafter"/>
</dbReference>
<evidence type="ECO:0000313" key="10">
    <source>
        <dbReference type="EMBL" id="CAR21242.1"/>
    </source>
</evidence>
<dbReference type="GO" id="GO:0003723">
    <property type="term" value="F:RNA binding"/>
    <property type="evidence" value="ECO:0007669"/>
    <property type="project" value="TreeGrafter"/>
</dbReference>
<dbReference type="InterPro" id="IPR051644">
    <property type="entry name" value="TRAMP_AT-DNA-binding"/>
</dbReference>
<feature type="compositionally biased region" description="Basic and acidic residues" evidence="8">
    <location>
        <begin position="266"/>
        <end position="278"/>
    </location>
</feature>
<sequence length="396" mass="44834">MSLKNPSSSQTHDNNRNAYQENRMASLLSEYESHDTLSFVKSTTPTPGASEGILAPSIDEVDSNPEDLRYLRGKGRYFGVDDPSDPSLDAEPKCNNCSQRGHLKRNCPHVICAYCGIMDDHYTQQCPKAIKCANCGEEGHYRSQCPRQARRIYCTECNSKNHARERCPSIWRSYYLRERTFHRTLHIERVFCYNCGHQGHFGDDCSMRRSSKVPNEDGSAFSGENLPQELKAEYSRNLKESRLRFTQEFTFDRRQRLAAPLGEGLVGKREDTASSRRNSERKKRNKPDFGARPSQGFPKPARNVSEPFKRNPPGRRPQKSFRASSQGNRGGRGSSPGASNSSWGDFEPLRGSRAHNKPSQRSSKFSQRSNKSSQRSAKPSSPRNAFPFKKRKKGPG</sequence>
<dbReference type="eggNOG" id="KOG4400">
    <property type="taxonomic scope" value="Eukaryota"/>
</dbReference>
<evidence type="ECO:0000256" key="5">
    <source>
        <dbReference type="ARBA" id="ARBA00022833"/>
    </source>
</evidence>
<dbReference type="GO" id="GO:0008270">
    <property type="term" value="F:zinc ion binding"/>
    <property type="evidence" value="ECO:0007669"/>
    <property type="project" value="UniProtKB-KW"/>
</dbReference>
<feature type="region of interest" description="Disordered" evidence="8">
    <location>
        <begin position="1"/>
        <end position="61"/>
    </location>
</feature>
<dbReference type="EMBL" id="CU928165">
    <property type="protein sequence ID" value="CAR21242.1"/>
    <property type="molecule type" value="Genomic_DNA"/>
</dbReference>
<accession>C5DBT5</accession>
<keyword evidence="4 7" id="KW-0863">Zinc-finger</keyword>
<dbReference type="STRING" id="559295.C5DBT5"/>
<dbReference type="InterPro" id="IPR016713">
    <property type="entry name" value="Air1/2_Saccharomycetales"/>
</dbReference>
<dbReference type="GeneID" id="8290488"/>
<feature type="region of interest" description="Disordered" evidence="8">
    <location>
        <begin position="262"/>
        <end position="396"/>
    </location>
</feature>
<keyword evidence="2" id="KW-0479">Metal-binding</keyword>
<evidence type="ECO:0000256" key="1">
    <source>
        <dbReference type="ARBA" id="ARBA00004123"/>
    </source>
</evidence>
<dbReference type="HOGENOM" id="CLU_049076_1_0_1"/>
<feature type="domain" description="CCHC-type" evidence="9">
    <location>
        <begin position="192"/>
        <end position="205"/>
    </location>
</feature>
<comment type="subcellular location">
    <subcellularLocation>
        <location evidence="1">Nucleus</location>
    </subcellularLocation>
</comment>
<evidence type="ECO:0000256" key="7">
    <source>
        <dbReference type="PROSITE-ProRule" id="PRU00047"/>
    </source>
</evidence>
<keyword evidence="6" id="KW-0539">Nucleus</keyword>
<evidence type="ECO:0000259" key="9">
    <source>
        <dbReference type="PROSITE" id="PS50158"/>
    </source>
</evidence>
<keyword evidence="3" id="KW-0677">Repeat</keyword>
<dbReference type="InterPro" id="IPR001878">
    <property type="entry name" value="Znf_CCHC"/>
</dbReference>
<feature type="compositionally biased region" description="Polar residues" evidence="8">
    <location>
        <begin position="1"/>
        <end position="20"/>
    </location>
</feature>
<dbReference type="PIRSF" id="PIRSF018162">
    <property type="entry name" value="PolyA_pol_Air1/2"/>
    <property type="match status" value="1"/>
</dbReference>
<dbReference type="Pfam" id="PF21759">
    <property type="entry name" value="AIR2-like_ZnK4"/>
    <property type="match status" value="1"/>
</dbReference>
<dbReference type="InterPro" id="IPR049024">
    <property type="entry name" value="AIR2-like_ZnK4"/>
</dbReference>
<keyword evidence="11" id="KW-1185">Reference proteome</keyword>
<evidence type="ECO:0000256" key="8">
    <source>
        <dbReference type="SAM" id="MobiDB-lite"/>
    </source>
</evidence>
<dbReference type="SMART" id="SM00343">
    <property type="entry name" value="ZnF_C2HC"/>
    <property type="match status" value="5"/>
</dbReference>
<evidence type="ECO:0000313" key="11">
    <source>
        <dbReference type="Proteomes" id="UP000002036"/>
    </source>
</evidence>
<keyword evidence="5" id="KW-0862">Zinc</keyword>
<dbReference type="InParanoid" id="C5DBT5"/>
<dbReference type="GO" id="GO:0071036">
    <property type="term" value="P:nuclear polyadenylation-dependent snoRNA catabolic process"/>
    <property type="evidence" value="ECO:0007669"/>
    <property type="project" value="TreeGrafter"/>
</dbReference>
<feature type="domain" description="CCHC-type" evidence="9">
    <location>
        <begin position="93"/>
        <end position="108"/>
    </location>
</feature>
<dbReference type="GO" id="GO:0071035">
    <property type="term" value="P:nuclear polyadenylation-dependent rRNA catabolic process"/>
    <property type="evidence" value="ECO:0007669"/>
    <property type="project" value="TreeGrafter"/>
</dbReference>
<dbReference type="GO" id="GO:0031499">
    <property type="term" value="C:TRAMP complex"/>
    <property type="evidence" value="ECO:0007669"/>
    <property type="project" value="TreeGrafter"/>
</dbReference>
<feature type="region of interest" description="Disordered" evidence="8">
    <location>
        <begin position="206"/>
        <end position="228"/>
    </location>
</feature>
<dbReference type="PANTHER" id="PTHR46543">
    <property type="entry name" value="ZINC FINGER CCHC DOMAIN-CONTAINING PROTEIN 7"/>
    <property type="match status" value="1"/>
</dbReference>
<dbReference type="GO" id="GO:0071038">
    <property type="term" value="P:TRAMP-dependent tRNA surveillance pathway"/>
    <property type="evidence" value="ECO:0007669"/>
    <property type="project" value="TreeGrafter"/>
</dbReference>
<protein>
    <submittedName>
        <fullName evidence="10">KLTH0A05214p</fullName>
    </submittedName>
</protein>
<proteinExistence type="predicted"/>
<evidence type="ECO:0000256" key="3">
    <source>
        <dbReference type="ARBA" id="ARBA00022737"/>
    </source>
</evidence>
<evidence type="ECO:0000256" key="4">
    <source>
        <dbReference type="ARBA" id="ARBA00022771"/>
    </source>
</evidence>
<dbReference type="Gene3D" id="4.10.60.10">
    <property type="entry name" value="Zinc finger, CCHC-type"/>
    <property type="match status" value="2"/>
</dbReference>
<name>C5DBT5_LACTC</name>
<feature type="domain" description="CCHC-type" evidence="9">
    <location>
        <begin position="131"/>
        <end position="147"/>
    </location>
</feature>
<dbReference type="FunCoup" id="C5DBT5">
    <property type="interactions" value="279"/>
</dbReference>
<feature type="compositionally biased region" description="Low complexity" evidence="8">
    <location>
        <begin position="335"/>
        <end position="344"/>
    </location>
</feature>
<dbReference type="OrthoDB" id="7608935at2759"/>